<accession>A0A443SW54</accession>
<evidence type="ECO:0000313" key="7">
    <source>
        <dbReference type="Proteomes" id="UP000288716"/>
    </source>
</evidence>
<keyword evidence="7" id="KW-1185">Reference proteome</keyword>
<dbReference type="PANTHER" id="PTHR12751:SF18">
    <property type="entry name" value="PHOSPHATASE AND ACTIN REGULATOR 1"/>
    <property type="match status" value="1"/>
</dbReference>
<dbReference type="Gene3D" id="6.10.140.1750">
    <property type="match status" value="1"/>
</dbReference>
<comment type="caution">
    <text evidence="6">The sequence shown here is derived from an EMBL/GenBank/DDBJ whole genome shotgun (WGS) entry which is preliminary data.</text>
</comment>
<evidence type="ECO:0000256" key="4">
    <source>
        <dbReference type="PROSITE-ProRule" id="PRU00401"/>
    </source>
</evidence>
<dbReference type="SMART" id="SM00707">
    <property type="entry name" value="RPEL"/>
    <property type="match status" value="3"/>
</dbReference>
<evidence type="ECO:0000256" key="2">
    <source>
        <dbReference type="ARBA" id="ARBA00022737"/>
    </source>
</evidence>
<organism evidence="6 7">
    <name type="scientific">Leptotrombidium deliense</name>
    <dbReference type="NCBI Taxonomy" id="299467"/>
    <lineage>
        <taxon>Eukaryota</taxon>
        <taxon>Metazoa</taxon>
        <taxon>Ecdysozoa</taxon>
        <taxon>Arthropoda</taxon>
        <taxon>Chelicerata</taxon>
        <taxon>Arachnida</taxon>
        <taxon>Acari</taxon>
        <taxon>Acariformes</taxon>
        <taxon>Trombidiformes</taxon>
        <taxon>Prostigmata</taxon>
        <taxon>Anystina</taxon>
        <taxon>Parasitengona</taxon>
        <taxon>Trombiculoidea</taxon>
        <taxon>Trombiculidae</taxon>
        <taxon>Leptotrombidium</taxon>
    </lineage>
</organism>
<dbReference type="PROSITE" id="PS51073">
    <property type="entry name" value="RPEL"/>
    <property type="match status" value="3"/>
</dbReference>
<dbReference type="PANTHER" id="PTHR12751">
    <property type="entry name" value="PHOSPHATASE AND ACTIN REGULATOR PHACTR"/>
    <property type="match status" value="1"/>
</dbReference>
<dbReference type="OrthoDB" id="5563016at2759"/>
<name>A0A443SW54_9ACAR</name>
<keyword evidence="3" id="KW-0009">Actin-binding</keyword>
<proteinExistence type="inferred from homology"/>
<reference evidence="6 7" key="1">
    <citation type="journal article" date="2018" name="Gigascience">
        <title>Genomes of trombidid mites reveal novel predicted allergens and laterally-transferred genes associated with secondary metabolism.</title>
        <authorList>
            <person name="Dong X."/>
            <person name="Chaisiri K."/>
            <person name="Xia D."/>
            <person name="Armstrong S.D."/>
            <person name="Fang Y."/>
            <person name="Donnelly M.J."/>
            <person name="Kadowaki T."/>
            <person name="McGarry J.W."/>
            <person name="Darby A.C."/>
            <person name="Makepeace B.L."/>
        </authorList>
    </citation>
    <scope>NUCLEOTIDE SEQUENCE [LARGE SCALE GENOMIC DNA]</scope>
    <source>
        <strain evidence="6">UoL-UT</strain>
    </source>
</reference>
<dbReference type="Gene3D" id="6.10.140.2130">
    <property type="match status" value="1"/>
</dbReference>
<feature type="repeat" description="RPEL" evidence="4">
    <location>
        <begin position="130"/>
        <end position="155"/>
    </location>
</feature>
<feature type="repeat" description="RPEL" evidence="4">
    <location>
        <begin position="92"/>
        <end position="117"/>
    </location>
</feature>
<dbReference type="GO" id="GO:0003779">
    <property type="term" value="F:actin binding"/>
    <property type="evidence" value="ECO:0007669"/>
    <property type="project" value="UniProtKB-KW"/>
</dbReference>
<dbReference type="STRING" id="299467.A0A443SW54"/>
<dbReference type="GO" id="GO:0030036">
    <property type="term" value="P:actin cytoskeleton organization"/>
    <property type="evidence" value="ECO:0007669"/>
    <property type="project" value="TreeGrafter"/>
</dbReference>
<sequence length="250" mass="29756">MSDSCQLKVKVNAFTRFVVKQSRKFKSRVFPNRIRLPKNTNDSENKENNPVPAVVRQNDSDSESDSEGYIRWRDYYGEDEKGRMAAKVARKDSLEIKLAQRPDRRELIEKNIIPSMTDKEKQRTKEALESKLTRRLSLRPSVEELEQRNILKTQTPEEMLMEKEQKKKILNRKLSFRPTVEELKSRKIIKFSDYVEVTKAHDYDRRADKPWTRLTPKDKAAIRKELNEFKSMEMEVHEDSRHMTSIRRKL</sequence>
<dbReference type="AlphaFoldDB" id="A0A443SW54"/>
<dbReference type="Pfam" id="PF02755">
    <property type="entry name" value="RPEL"/>
    <property type="match status" value="3"/>
</dbReference>
<comment type="similarity">
    <text evidence="1">Belongs to the phosphatase and actin regulator family.</text>
</comment>
<dbReference type="Proteomes" id="UP000288716">
    <property type="component" value="Unassembled WGS sequence"/>
</dbReference>
<evidence type="ECO:0000256" key="3">
    <source>
        <dbReference type="ARBA" id="ARBA00023203"/>
    </source>
</evidence>
<evidence type="ECO:0000256" key="5">
    <source>
        <dbReference type="SAM" id="MobiDB-lite"/>
    </source>
</evidence>
<dbReference type="InterPro" id="IPR004018">
    <property type="entry name" value="RPEL_repeat"/>
</dbReference>
<protein>
    <submittedName>
        <fullName evidence="6">Phosphatase and actin regulator 2-like isoform X2</fullName>
    </submittedName>
</protein>
<dbReference type="VEuPathDB" id="VectorBase:LDEU000306"/>
<gene>
    <name evidence="6" type="ORF">B4U80_06283</name>
</gene>
<evidence type="ECO:0000256" key="1">
    <source>
        <dbReference type="ARBA" id="ARBA00009795"/>
    </source>
</evidence>
<feature type="repeat" description="RPEL" evidence="4">
    <location>
        <begin position="168"/>
        <end position="193"/>
    </location>
</feature>
<evidence type="ECO:0000313" key="6">
    <source>
        <dbReference type="EMBL" id="RWS31734.1"/>
    </source>
</evidence>
<feature type="region of interest" description="Disordered" evidence="5">
    <location>
        <begin position="33"/>
        <end position="67"/>
    </location>
</feature>
<keyword evidence="2" id="KW-0677">Repeat</keyword>
<dbReference type="EMBL" id="NCKV01000077">
    <property type="protein sequence ID" value="RWS31734.1"/>
    <property type="molecule type" value="Genomic_DNA"/>
</dbReference>